<sequence length="331" mass="37722">MDLNLFLELRLSTNISSLYHLSSPDELPLNFDLYSVDIVSQNVPQLSAIQHRDIFKMELERIIPYAQDGDPSQDDVRFVWAMFRKSRSQIYHNIDISTDIENGYHDSEGDIIYLESLLVDDTIPNLPLGVFLDHDPENLKDEPDNEDLKSMVKVFDPEIHEKTFSPTYVKLPFEDHHYLYLTYVIRIFLPYFTYLVDSSLPLSSGNPFIEIPSGESKVHIEVLLVLCGNRLPIPDGSLPLSRSGNRFVWGFCLVTDIAQKDKNKAKRTKPSTGMEKAWKTKAKGVPVFILCHAGDLKLNYWLMGHGIDQGLILMDSRSRAMNGCKGSILKT</sequence>
<comment type="caution">
    <text evidence="1">The sequence shown here is derived from an EMBL/GenBank/DDBJ whole genome shotgun (WGS) entry which is preliminary data.</text>
</comment>
<accession>A0ABQ5D705</accession>
<dbReference type="Proteomes" id="UP001151760">
    <property type="component" value="Unassembled WGS sequence"/>
</dbReference>
<name>A0ABQ5D705_9ASTR</name>
<evidence type="ECO:0000313" key="1">
    <source>
        <dbReference type="EMBL" id="GJT34630.1"/>
    </source>
</evidence>
<reference evidence="1" key="1">
    <citation type="journal article" date="2022" name="Int. J. Mol. Sci.">
        <title>Draft Genome of Tanacetum Coccineum: Genomic Comparison of Closely Related Tanacetum-Family Plants.</title>
        <authorList>
            <person name="Yamashiro T."/>
            <person name="Shiraishi A."/>
            <person name="Nakayama K."/>
            <person name="Satake H."/>
        </authorList>
    </citation>
    <scope>NUCLEOTIDE SEQUENCE</scope>
</reference>
<proteinExistence type="predicted"/>
<gene>
    <name evidence="1" type="ORF">Tco_0925049</name>
</gene>
<dbReference type="EMBL" id="BQNB010014981">
    <property type="protein sequence ID" value="GJT34630.1"/>
    <property type="molecule type" value="Genomic_DNA"/>
</dbReference>
<keyword evidence="2" id="KW-1185">Reference proteome</keyword>
<reference evidence="1" key="2">
    <citation type="submission" date="2022-01" db="EMBL/GenBank/DDBJ databases">
        <authorList>
            <person name="Yamashiro T."/>
            <person name="Shiraishi A."/>
            <person name="Satake H."/>
            <person name="Nakayama K."/>
        </authorList>
    </citation>
    <scope>NUCLEOTIDE SEQUENCE</scope>
</reference>
<protein>
    <submittedName>
        <fullName evidence="1">Uncharacterized protein</fullName>
    </submittedName>
</protein>
<organism evidence="1 2">
    <name type="scientific">Tanacetum coccineum</name>
    <dbReference type="NCBI Taxonomy" id="301880"/>
    <lineage>
        <taxon>Eukaryota</taxon>
        <taxon>Viridiplantae</taxon>
        <taxon>Streptophyta</taxon>
        <taxon>Embryophyta</taxon>
        <taxon>Tracheophyta</taxon>
        <taxon>Spermatophyta</taxon>
        <taxon>Magnoliopsida</taxon>
        <taxon>eudicotyledons</taxon>
        <taxon>Gunneridae</taxon>
        <taxon>Pentapetalae</taxon>
        <taxon>asterids</taxon>
        <taxon>campanulids</taxon>
        <taxon>Asterales</taxon>
        <taxon>Asteraceae</taxon>
        <taxon>Asteroideae</taxon>
        <taxon>Anthemideae</taxon>
        <taxon>Anthemidinae</taxon>
        <taxon>Tanacetum</taxon>
    </lineage>
</organism>
<evidence type="ECO:0000313" key="2">
    <source>
        <dbReference type="Proteomes" id="UP001151760"/>
    </source>
</evidence>